<feature type="compositionally biased region" description="Low complexity" evidence="8">
    <location>
        <begin position="459"/>
        <end position="479"/>
    </location>
</feature>
<dbReference type="InterPro" id="IPR018957">
    <property type="entry name" value="Znf_C3HC4_RING-type"/>
</dbReference>
<dbReference type="InterPro" id="IPR019821">
    <property type="entry name" value="Kinesin_motor_CS"/>
</dbReference>
<accession>A0AB34JAN8</accession>
<dbReference type="GO" id="GO:0003777">
    <property type="term" value="F:microtubule motor activity"/>
    <property type="evidence" value="ECO:0007669"/>
    <property type="project" value="InterPro"/>
</dbReference>
<feature type="region of interest" description="Disordered" evidence="8">
    <location>
        <begin position="534"/>
        <end position="567"/>
    </location>
</feature>
<evidence type="ECO:0000256" key="2">
    <source>
        <dbReference type="ARBA" id="ARBA00022741"/>
    </source>
</evidence>
<evidence type="ECO:0000256" key="6">
    <source>
        <dbReference type="PROSITE-ProRule" id="PRU00175"/>
    </source>
</evidence>
<dbReference type="InterPro" id="IPR027417">
    <property type="entry name" value="P-loop_NTPase"/>
</dbReference>
<keyword evidence="7" id="KW-0505">Motor protein</keyword>
<evidence type="ECO:0000256" key="7">
    <source>
        <dbReference type="PROSITE-ProRule" id="PRU00283"/>
    </source>
</evidence>
<feature type="compositionally biased region" description="Low complexity" evidence="8">
    <location>
        <begin position="540"/>
        <end position="554"/>
    </location>
</feature>
<dbReference type="SUPFAM" id="SSF57850">
    <property type="entry name" value="RING/U-box"/>
    <property type="match status" value="1"/>
</dbReference>
<dbReference type="PROSITE" id="PS50089">
    <property type="entry name" value="ZF_RING_2"/>
    <property type="match status" value="1"/>
</dbReference>
<evidence type="ECO:0000256" key="3">
    <source>
        <dbReference type="ARBA" id="ARBA00022771"/>
    </source>
</evidence>
<feature type="compositionally biased region" description="Polar residues" evidence="8">
    <location>
        <begin position="1287"/>
        <end position="1325"/>
    </location>
</feature>
<keyword evidence="1" id="KW-0479">Metal-binding</keyword>
<dbReference type="GO" id="GO:0007018">
    <property type="term" value="P:microtubule-based movement"/>
    <property type="evidence" value="ECO:0007669"/>
    <property type="project" value="InterPro"/>
</dbReference>
<dbReference type="GO" id="GO:0005874">
    <property type="term" value="C:microtubule"/>
    <property type="evidence" value="ECO:0007669"/>
    <property type="project" value="TreeGrafter"/>
</dbReference>
<keyword evidence="12" id="KW-1185">Reference proteome</keyword>
<evidence type="ECO:0000313" key="11">
    <source>
        <dbReference type="EMBL" id="KAL1515736.1"/>
    </source>
</evidence>
<feature type="compositionally biased region" description="Low complexity" evidence="8">
    <location>
        <begin position="1405"/>
        <end position="1421"/>
    </location>
</feature>
<dbReference type="Gene3D" id="3.40.850.10">
    <property type="entry name" value="Kinesin motor domain"/>
    <property type="match status" value="1"/>
</dbReference>
<feature type="region of interest" description="Disordered" evidence="8">
    <location>
        <begin position="443"/>
        <end position="503"/>
    </location>
</feature>
<dbReference type="GO" id="GO:0016887">
    <property type="term" value="F:ATP hydrolysis activity"/>
    <property type="evidence" value="ECO:0007669"/>
    <property type="project" value="TreeGrafter"/>
</dbReference>
<dbReference type="Pfam" id="PF00097">
    <property type="entry name" value="zf-C3HC4"/>
    <property type="match status" value="1"/>
</dbReference>
<keyword evidence="4" id="KW-0862">Zinc</keyword>
<dbReference type="SMART" id="SM00129">
    <property type="entry name" value="KISc"/>
    <property type="match status" value="1"/>
</dbReference>
<dbReference type="InterPro" id="IPR013083">
    <property type="entry name" value="Znf_RING/FYVE/PHD"/>
</dbReference>
<protein>
    <recommendedName>
        <fullName evidence="13">Kinesin-like protein</fullName>
    </recommendedName>
</protein>
<gene>
    <name evidence="11" type="ORF">AB1Y20_002352</name>
</gene>
<evidence type="ECO:0000259" key="10">
    <source>
        <dbReference type="PROSITE" id="PS50089"/>
    </source>
</evidence>
<proteinExistence type="inferred from homology"/>
<keyword evidence="2 7" id="KW-0547">Nucleotide-binding</keyword>
<dbReference type="InterPro" id="IPR001752">
    <property type="entry name" value="Kinesin_motor_dom"/>
</dbReference>
<dbReference type="GO" id="GO:0008017">
    <property type="term" value="F:microtubule binding"/>
    <property type="evidence" value="ECO:0007669"/>
    <property type="project" value="InterPro"/>
</dbReference>
<evidence type="ECO:0000256" key="1">
    <source>
        <dbReference type="ARBA" id="ARBA00022723"/>
    </source>
</evidence>
<feature type="compositionally biased region" description="Pro residues" evidence="8">
    <location>
        <begin position="445"/>
        <end position="458"/>
    </location>
</feature>
<evidence type="ECO:0000313" key="12">
    <source>
        <dbReference type="Proteomes" id="UP001515480"/>
    </source>
</evidence>
<feature type="region of interest" description="Disordered" evidence="8">
    <location>
        <begin position="1375"/>
        <end position="1433"/>
    </location>
</feature>
<dbReference type="InterPro" id="IPR036961">
    <property type="entry name" value="Kinesin_motor_dom_sf"/>
</dbReference>
<feature type="compositionally biased region" description="Basic and acidic residues" evidence="8">
    <location>
        <begin position="1252"/>
        <end position="1264"/>
    </location>
</feature>
<dbReference type="GO" id="GO:0005871">
    <property type="term" value="C:kinesin complex"/>
    <property type="evidence" value="ECO:0007669"/>
    <property type="project" value="TreeGrafter"/>
</dbReference>
<comment type="caution">
    <text evidence="11">The sequence shown here is derived from an EMBL/GenBank/DDBJ whole genome shotgun (WGS) entry which is preliminary data.</text>
</comment>
<name>A0AB34JAN8_PRYPA</name>
<evidence type="ECO:0000256" key="4">
    <source>
        <dbReference type="ARBA" id="ARBA00022833"/>
    </source>
</evidence>
<evidence type="ECO:0000259" key="9">
    <source>
        <dbReference type="PROSITE" id="PS50067"/>
    </source>
</evidence>
<feature type="domain" description="Kinesin motor" evidence="9">
    <location>
        <begin position="19"/>
        <end position="371"/>
    </location>
</feature>
<comment type="similarity">
    <text evidence="7">Belongs to the TRAFAC class myosin-kinesin ATPase superfamily. Kinesin family.</text>
</comment>
<keyword evidence="5 7" id="KW-0067">ATP-binding</keyword>
<dbReference type="GO" id="GO:0008270">
    <property type="term" value="F:zinc ion binding"/>
    <property type="evidence" value="ECO:0007669"/>
    <property type="project" value="UniProtKB-KW"/>
</dbReference>
<dbReference type="Pfam" id="PF00225">
    <property type="entry name" value="Kinesin"/>
    <property type="match status" value="1"/>
</dbReference>
<dbReference type="InterPro" id="IPR027640">
    <property type="entry name" value="Kinesin-like_fam"/>
</dbReference>
<evidence type="ECO:0008006" key="13">
    <source>
        <dbReference type="Google" id="ProtNLM"/>
    </source>
</evidence>
<dbReference type="Proteomes" id="UP001515480">
    <property type="component" value="Unassembled WGS sequence"/>
</dbReference>
<feature type="binding site" evidence="7">
    <location>
        <begin position="98"/>
        <end position="105"/>
    </location>
    <ligand>
        <name>ATP</name>
        <dbReference type="ChEBI" id="CHEBI:30616"/>
    </ligand>
</feature>
<reference evidence="11 12" key="1">
    <citation type="journal article" date="2024" name="Science">
        <title>Giant polyketide synthase enzymes in the biosynthesis of giant marine polyether toxins.</title>
        <authorList>
            <person name="Fallon T.R."/>
            <person name="Shende V.V."/>
            <person name="Wierzbicki I.H."/>
            <person name="Pendleton A.L."/>
            <person name="Watervoot N.F."/>
            <person name="Auber R.P."/>
            <person name="Gonzalez D.J."/>
            <person name="Wisecaver J.H."/>
            <person name="Moore B.S."/>
        </authorList>
    </citation>
    <scope>NUCLEOTIDE SEQUENCE [LARGE SCALE GENOMIC DNA]</scope>
    <source>
        <strain evidence="11 12">12B1</strain>
    </source>
</reference>
<dbReference type="PROSITE" id="PS00411">
    <property type="entry name" value="KINESIN_MOTOR_1"/>
    <property type="match status" value="1"/>
</dbReference>
<sequence length="1453" mass="158976">MEGGPPPAAEEAVVLDKRAIRAVVRVRPLKPDEDAYIITEPRRGRKLQLHSEKNENYSNIFSMVLGPESSQYEVFRAVGLPMAEATLRGQNACLFAYGQSGAGKTFSMYGAEGGKVPSKLDGVVPQICAELFRRKQDVEKRGDFRLQLEISLVEVKGSVVSDLLAKPVLFEGNQIQPPLKLRGSEVINAEWDQIYSSRMLTQTIERAMLRRTTGKNYFNNSSSRSHCFLTMKVSKVPVRQAAFPGRRKVESQPVEGEGEEAKAAPVSRPTESATITLIDLAGAEQFGADGLEAKMEGKAIQEGLLALGKVLEALKCGKTHVPFRDSTTTLLIRDALEGDCLTMVLACVNPGAAQYSETRNVLDFVVRASTIPLKREVADGNEADDWEDMLNGRGYDPMENDEFDPNEALNRRTEFIETASFESLHCRCSGDPEHPLLLYLHTPRLPDPTEPPPTPPSPIAAAAAAPPTFTTGGPRRPAPLVSKRPPSRIAGRAEKEKARAPRPPRLASSLAWNGVVVSAADQIVRLERVVEEKRKKGERASACARRPSPAATPRLVTPRRGSSAVKDKSFDALAAEEAEKKRRAAEARALAELKKEEQKQAKLARLIDLRVEVGSIIRSRSQELRQFKKCDLCAAPLLQLLRLKPCGHALCEACSEKHMRYFSYCPRCGTETIGDEPPDKQAAELVHLRLSTLKATPASILNEKQRYDGYVVAREKKNVFAFEFGSRPEGSSGNAIFVYLQLIRKDIGSQAQMHLPPQPIHHVTMTTNPKHFTPSEGEPGYISGWPEDECKIGFPDGSKGCHITIHWAPLLWMAPLQIQYAPPTSKSKLLCRRRVIVHFPAGSNFGGGGDKKFKEKLERVEGGEPLIFACEGNNAPEGGSVLYVPGMNAGRAQASIVPHHLSKGQGPPPKDAMSDAANKWMERLIDDTSALISDVMGDVKEVQAAVMLGASSNWPLAEVPKRVAPNRHGREAGTEKRPPRNEPMKLLEAVCSGNLPTLAAHYAELREILRDPSMRFTAAESAEKGKKRVRSDLDRPPNFFQVAIDLPGCGKSPPLEESDVDGTFNLQLLQEVICSLGKDFAYAIIVDGPGVDTLLPMLMQDPKLASFVALREPICEAMEPEQLHRILHPIFIPYEQQGPHALVASGRKLVESLPENDSIKVSLARTPDFYDNGFGTELVNFFAAHNWRGMMAGWGQPRLALPLLTRLEGGFRAWSSDKKRAAETPHEEEAKDKGKGAKEVPGYLRLTAACDGKADRSAPGERHEKLVRKSSAAESGVPDSARPHIVKQSSDGPSTHRSGPQAVKQTSEGQSTYRSGKQTSDGQTTCRSELAPALRNLHRQSSNLVEQLPRGLQRQATNLAVQFSSFMDSMSRVFQGEKSEAPPAQAPAVAKLEEQTPPVAKPEELPAQTPQAAPEAVQPAENSPQKARPLGKAAGLCQGQAARLFQIQDARIC</sequence>
<evidence type="ECO:0000256" key="8">
    <source>
        <dbReference type="SAM" id="MobiDB-lite"/>
    </source>
</evidence>
<dbReference type="InterPro" id="IPR001841">
    <property type="entry name" value="Znf_RING"/>
</dbReference>
<feature type="region of interest" description="Disordered" evidence="8">
    <location>
        <begin position="1216"/>
        <end position="1325"/>
    </location>
</feature>
<dbReference type="PANTHER" id="PTHR24115">
    <property type="entry name" value="KINESIN-RELATED"/>
    <property type="match status" value="1"/>
</dbReference>
<feature type="domain" description="RING-type" evidence="10">
    <location>
        <begin position="630"/>
        <end position="668"/>
    </location>
</feature>
<organism evidence="11 12">
    <name type="scientific">Prymnesium parvum</name>
    <name type="common">Toxic golden alga</name>
    <dbReference type="NCBI Taxonomy" id="97485"/>
    <lineage>
        <taxon>Eukaryota</taxon>
        <taxon>Haptista</taxon>
        <taxon>Haptophyta</taxon>
        <taxon>Prymnesiophyceae</taxon>
        <taxon>Prymnesiales</taxon>
        <taxon>Prymnesiaceae</taxon>
        <taxon>Prymnesium</taxon>
    </lineage>
</organism>
<dbReference type="Gene3D" id="3.30.40.10">
    <property type="entry name" value="Zinc/RING finger domain, C3HC4 (zinc finger)"/>
    <property type="match status" value="1"/>
</dbReference>
<evidence type="ECO:0000256" key="5">
    <source>
        <dbReference type="ARBA" id="ARBA00022840"/>
    </source>
</evidence>
<feature type="region of interest" description="Disordered" evidence="8">
    <location>
        <begin position="244"/>
        <end position="268"/>
    </location>
</feature>
<keyword evidence="3 6" id="KW-0863">Zinc-finger</keyword>
<dbReference type="SUPFAM" id="SSF52540">
    <property type="entry name" value="P-loop containing nucleoside triphosphate hydrolases"/>
    <property type="match status" value="1"/>
</dbReference>
<dbReference type="EMBL" id="JBGBPQ010000011">
    <property type="protein sequence ID" value="KAL1515736.1"/>
    <property type="molecule type" value="Genomic_DNA"/>
</dbReference>
<feature type="compositionally biased region" description="Basic and acidic residues" evidence="8">
    <location>
        <begin position="1216"/>
        <end position="1238"/>
    </location>
</feature>
<dbReference type="GO" id="GO:0005524">
    <property type="term" value="F:ATP binding"/>
    <property type="evidence" value="ECO:0007669"/>
    <property type="project" value="UniProtKB-UniRule"/>
</dbReference>
<dbReference type="PRINTS" id="PR00380">
    <property type="entry name" value="KINESINHEAVY"/>
</dbReference>
<dbReference type="PROSITE" id="PS50067">
    <property type="entry name" value="KINESIN_MOTOR_2"/>
    <property type="match status" value="1"/>
</dbReference>